<dbReference type="CDD" id="cd10207">
    <property type="entry name" value="ASKHA_NBD_Arp10"/>
    <property type="match status" value="1"/>
</dbReference>
<dbReference type="Gene3D" id="3.90.640.10">
    <property type="entry name" value="Actin, Chain A, domain 4"/>
    <property type="match status" value="1"/>
</dbReference>
<dbReference type="Proteomes" id="UP000243579">
    <property type="component" value="Unassembled WGS sequence"/>
</dbReference>
<comment type="catalytic activity">
    <reaction evidence="1">
        <text>ATP + H2O = ADP + phosphate + H(+)</text>
        <dbReference type="Rhea" id="RHEA:13065"/>
        <dbReference type="ChEBI" id="CHEBI:15377"/>
        <dbReference type="ChEBI" id="CHEBI:15378"/>
        <dbReference type="ChEBI" id="CHEBI:30616"/>
        <dbReference type="ChEBI" id="CHEBI:43474"/>
        <dbReference type="ChEBI" id="CHEBI:456216"/>
    </reaction>
</comment>
<protein>
    <recommendedName>
        <fullName evidence="5">Actin-like protein</fullName>
    </recommendedName>
</protein>
<dbReference type="InterPro" id="IPR043129">
    <property type="entry name" value="ATPase_NBD"/>
</dbReference>
<dbReference type="InterPro" id="IPR004000">
    <property type="entry name" value="Actin"/>
</dbReference>
<dbReference type="STRING" id="1202772.A0A1V9ZT55"/>
<dbReference type="AlphaFoldDB" id="A0A1V9ZT55"/>
<dbReference type="SUPFAM" id="SSF53067">
    <property type="entry name" value="Actin-like ATPase domain"/>
    <property type="match status" value="2"/>
</dbReference>
<evidence type="ECO:0000313" key="3">
    <source>
        <dbReference type="EMBL" id="OQS01169.1"/>
    </source>
</evidence>
<evidence type="ECO:0000313" key="4">
    <source>
        <dbReference type="Proteomes" id="UP000243579"/>
    </source>
</evidence>
<dbReference type="EMBL" id="JNBR01000013">
    <property type="protein sequence ID" value="OQS01169.1"/>
    <property type="molecule type" value="Genomic_DNA"/>
</dbReference>
<dbReference type="PANTHER" id="PTHR11937">
    <property type="entry name" value="ACTIN"/>
    <property type="match status" value="1"/>
</dbReference>
<comment type="caution">
    <text evidence="3">The sequence shown here is derived from an EMBL/GenBank/DDBJ whole genome shotgun (WGS) entry which is preliminary data.</text>
</comment>
<proteinExistence type="inferred from homology"/>
<dbReference type="SMART" id="SM00268">
    <property type="entry name" value="ACTIN"/>
    <property type="match status" value="1"/>
</dbReference>
<evidence type="ECO:0000256" key="1">
    <source>
        <dbReference type="ARBA" id="ARBA00049360"/>
    </source>
</evidence>
<evidence type="ECO:0008006" key="5">
    <source>
        <dbReference type="Google" id="ProtNLM"/>
    </source>
</evidence>
<keyword evidence="4" id="KW-1185">Reference proteome</keyword>
<sequence>MSVDKHAIVVDVGSRYLKVGISGERSPRAVLRCDMAEKMLQTPPLSKVQWADYVGTLLYDACFRDLRVAPKNKRFVVCEDLLLPRNLREALVEVVFSVFKAKHLLLAPATTTALYATCQVTALIVDVGWMETRILPVFERMPILSAQYACAVLKGHVPTRDTSVEDLLERACFVLPATTPNMPVLDAEFFAYTAKALTLPGHARHECLEPLFTGTDELVSVPDAVLDCLAKCPMDVRRALAENILCIGGTAMLPGFRARLQHEVRSQFPMASVLATAFPPNLMTWVGASVFATTAEAMAASVSLEAYEAHPVVFDWLELSP</sequence>
<reference evidence="3 4" key="1">
    <citation type="journal article" date="2014" name="Genome Biol. Evol.">
        <title>The secreted proteins of Achlya hypogyna and Thraustotheca clavata identify the ancestral oomycete secretome and reveal gene acquisitions by horizontal gene transfer.</title>
        <authorList>
            <person name="Misner I."/>
            <person name="Blouin N."/>
            <person name="Leonard G."/>
            <person name="Richards T.A."/>
            <person name="Lane C.E."/>
        </authorList>
    </citation>
    <scope>NUCLEOTIDE SEQUENCE [LARGE SCALE GENOMIC DNA]</scope>
    <source>
        <strain evidence="3 4">ATCC 48635</strain>
    </source>
</reference>
<dbReference type="OrthoDB" id="337660at2759"/>
<gene>
    <name evidence="3" type="ORF">ACHHYP_01773</name>
</gene>
<dbReference type="Gene3D" id="3.30.420.40">
    <property type="match status" value="5"/>
</dbReference>
<dbReference type="Pfam" id="PF00022">
    <property type="entry name" value="Actin"/>
    <property type="match status" value="2"/>
</dbReference>
<evidence type="ECO:0000256" key="2">
    <source>
        <dbReference type="RuleBase" id="RU000487"/>
    </source>
</evidence>
<accession>A0A1V9ZT55</accession>
<comment type="similarity">
    <text evidence="2">Belongs to the actin family.</text>
</comment>
<name>A0A1V9ZT55_ACHHY</name>
<organism evidence="3 4">
    <name type="scientific">Achlya hypogyna</name>
    <name type="common">Oomycete</name>
    <name type="synonym">Protoachlya hypogyna</name>
    <dbReference type="NCBI Taxonomy" id="1202772"/>
    <lineage>
        <taxon>Eukaryota</taxon>
        <taxon>Sar</taxon>
        <taxon>Stramenopiles</taxon>
        <taxon>Oomycota</taxon>
        <taxon>Saprolegniomycetes</taxon>
        <taxon>Saprolegniales</taxon>
        <taxon>Achlyaceae</taxon>
        <taxon>Achlya</taxon>
    </lineage>
</organism>